<dbReference type="Proteomes" id="UP000282892">
    <property type="component" value="Chromosome"/>
</dbReference>
<dbReference type="InterPro" id="IPR000866">
    <property type="entry name" value="AhpC/TSA"/>
</dbReference>
<evidence type="ECO:0000259" key="2">
    <source>
        <dbReference type="Pfam" id="PF00578"/>
    </source>
</evidence>
<dbReference type="Pfam" id="PF00578">
    <property type="entry name" value="AhpC-TSA"/>
    <property type="match status" value="1"/>
</dbReference>
<accession>A0A3Q9QYV6</accession>
<dbReference type="STRING" id="1193713.GCA_001636315_01956"/>
<feature type="domain" description="Alkyl hydroperoxide reductase subunit C/ Thiol specific antioxidant" evidence="2">
    <location>
        <begin position="14"/>
        <end position="56"/>
    </location>
</feature>
<organism evidence="3 4">
    <name type="scientific">Neobacillus mesonae</name>
    <dbReference type="NCBI Taxonomy" id="1193713"/>
    <lineage>
        <taxon>Bacteria</taxon>
        <taxon>Bacillati</taxon>
        <taxon>Bacillota</taxon>
        <taxon>Bacilli</taxon>
        <taxon>Bacillales</taxon>
        <taxon>Bacillaceae</taxon>
        <taxon>Neobacillus</taxon>
    </lineage>
</organism>
<keyword evidence="1" id="KW-1015">Disulfide bond</keyword>
<evidence type="ECO:0000256" key="1">
    <source>
        <dbReference type="ARBA" id="ARBA00023157"/>
    </source>
</evidence>
<dbReference type="Gene3D" id="3.40.30.10">
    <property type="entry name" value="Glutaredoxin"/>
    <property type="match status" value="1"/>
</dbReference>
<dbReference type="InterPro" id="IPR036249">
    <property type="entry name" value="Thioredoxin-like_sf"/>
</dbReference>
<dbReference type="OrthoDB" id="9812811at2"/>
<dbReference type="GO" id="GO:0016491">
    <property type="term" value="F:oxidoreductase activity"/>
    <property type="evidence" value="ECO:0007669"/>
    <property type="project" value="InterPro"/>
</dbReference>
<reference evidence="3 4" key="1">
    <citation type="submission" date="2017-07" db="EMBL/GenBank/DDBJ databases">
        <title>The complete genome sequence of Bacillus mesonae strain H20-5, an efficient strain improving plant abiotic stress resistance.</title>
        <authorList>
            <person name="Kim S.Y."/>
            <person name="Song H."/>
            <person name="Sang M.K."/>
            <person name="Weon H.-Y."/>
            <person name="Song J."/>
        </authorList>
    </citation>
    <scope>NUCLEOTIDE SEQUENCE [LARGE SCALE GENOMIC DNA]</scope>
    <source>
        <strain evidence="3 4">H20-5</strain>
    </source>
</reference>
<keyword evidence="4" id="KW-1185">Reference proteome</keyword>
<dbReference type="GO" id="GO:0016209">
    <property type="term" value="F:antioxidant activity"/>
    <property type="evidence" value="ECO:0007669"/>
    <property type="project" value="InterPro"/>
</dbReference>
<name>A0A3Q9QYV6_9BACI</name>
<dbReference type="KEGG" id="nmk:CHR53_25285"/>
<evidence type="ECO:0000313" key="3">
    <source>
        <dbReference type="EMBL" id="AZU65138.1"/>
    </source>
</evidence>
<proteinExistence type="predicted"/>
<dbReference type="AlphaFoldDB" id="A0A3Q9QYV6"/>
<gene>
    <name evidence="3" type="ORF">CHR53_25285</name>
</gene>
<evidence type="ECO:0000313" key="4">
    <source>
        <dbReference type="Proteomes" id="UP000282892"/>
    </source>
</evidence>
<dbReference type="SUPFAM" id="SSF52833">
    <property type="entry name" value="Thioredoxin-like"/>
    <property type="match status" value="1"/>
</dbReference>
<dbReference type="EMBL" id="CP022572">
    <property type="protein sequence ID" value="AZU65138.1"/>
    <property type="molecule type" value="Genomic_DNA"/>
</dbReference>
<sequence>MEDSRLSYCALPTEAAPLFTAEAYDKAEKKIKQVSLESYRGKWLILFFYSSDFTFV</sequence>
<protein>
    <submittedName>
        <fullName evidence="3">Alkyl hydroperoxide reductase</fullName>
    </submittedName>
</protein>